<protein>
    <recommendedName>
        <fullName evidence="5">1,3-beta-glucanosyltransferase</fullName>
        <ecNumber evidence="5">2.4.1.-</ecNumber>
    </recommendedName>
</protein>
<evidence type="ECO:0000256" key="3">
    <source>
        <dbReference type="ARBA" id="ARBA00022729"/>
    </source>
</evidence>
<sequence>MAVFMLQLWLLGVARLAFALSPAGANDRYLVNNETRGAIVMNGIWYILSNSTTDWAKMDPLTDAEACTRDAALMSRLGINNIYIDVFDSTANHDDCFSIFNSVGIYVTVLLAGGSLFVDEGAIDGAYTTERFEELFRRIDAIKDYENLLAIDVGILPDLYSIDVKRYAEVQNIFRVNHISCIILDEEAPSAAEFVSFYDFQYYEYQSPDLYVKNFQKLAAQLVNSTVPTWLSMYATAAQNGEPEFEVFNETLQETAMLYNVSNELLMPYGPLAGGSRFEWANVRSTSPVRINYGITLLDANGNIQLTPNFDTLSSIFSTHDTESWLSTGNTGTSNNISPIECKPELILNITSRMDDSVTLTLATDWELPTRPSGLDAIITSGMQGPRGQMVDVVVTTVKHEVRDSKGEVLKDVVLSPSKSEARTTTGGNAPGATASPPSTSSAGLSSGAKAGIGVGVGVGGGLALLGAGFLLLRRRKSKKASSMEGKDTNGNSDGSASVNKYEKAELATGPDVEAVPPAELPGQSTATPKEVPGDAYPGMRAPPAELPVHEPAVEMPGPRFPTSAAR</sequence>
<dbReference type="GO" id="GO:0016787">
    <property type="term" value="F:hydrolase activity"/>
    <property type="evidence" value="ECO:0007669"/>
    <property type="project" value="UniProtKB-KW"/>
</dbReference>
<evidence type="ECO:0000256" key="7">
    <source>
        <dbReference type="SAM" id="Phobius"/>
    </source>
</evidence>
<keyword evidence="5 7" id="KW-0472">Membrane</keyword>
<dbReference type="EC" id="2.4.1.-" evidence="5"/>
<dbReference type="InterPro" id="IPR017853">
    <property type="entry name" value="GH"/>
</dbReference>
<comment type="function">
    <text evidence="5">Splits internally a 1,3-beta-glucan molecule and transfers the newly generated reducing end (the donor) to the non-reducing end of another 1,3-beta-glucan molecule (the acceptor) forming a 1,3-beta linkage, resulting in the elongation of 1,3-beta-glucan chains in the cell wall.</text>
</comment>
<feature type="chain" id="PRO_5026372583" description="1,3-beta-glucanosyltransferase" evidence="5">
    <location>
        <begin position="20"/>
        <end position="567"/>
    </location>
</feature>
<evidence type="ECO:0000256" key="2">
    <source>
        <dbReference type="ARBA" id="ARBA00007528"/>
    </source>
</evidence>
<evidence type="ECO:0000256" key="6">
    <source>
        <dbReference type="SAM" id="MobiDB-lite"/>
    </source>
</evidence>
<feature type="compositionally biased region" description="Low complexity" evidence="6">
    <location>
        <begin position="424"/>
        <end position="446"/>
    </location>
</feature>
<dbReference type="InterPro" id="IPR004886">
    <property type="entry name" value="Glucanosyltransferase"/>
</dbReference>
<dbReference type="Proteomes" id="UP000799291">
    <property type="component" value="Unassembled WGS sequence"/>
</dbReference>
<organism evidence="8 9">
    <name type="scientific">Lentithecium fluviatile CBS 122367</name>
    <dbReference type="NCBI Taxonomy" id="1168545"/>
    <lineage>
        <taxon>Eukaryota</taxon>
        <taxon>Fungi</taxon>
        <taxon>Dikarya</taxon>
        <taxon>Ascomycota</taxon>
        <taxon>Pezizomycotina</taxon>
        <taxon>Dothideomycetes</taxon>
        <taxon>Pleosporomycetidae</taxon>
        <taxon>Pleosporales</taxon>
        <taxon>Massarineae</taxon>
        <taxon>Lentitheciaceae</taxon>
        <taxon>Lentithecium</taxon>
    </lineage>
</organism>
<dbReference type="GO" id="GO:0031505">
    <property type="term" value="P:fungal-type cell wall organization"/>
    <property type="evidence" value="ECO:0007669"/>
    <property type="project" value="TreeGrafter"/>
</dbReference>
<keyword evidence="7" id="KW-1133">Transmembrane helix</keyword>
<keyword evidence="9" id="KW-1185">Reference proteome</keyword>
<accession>A0A6G1IR96</accession>
<gene>
    <name evidence="8" type="ORF">K458DRAFT_457829</name>
</gene>
<dbReference type="GO" id="GO:0005886">
    <property type="term" value="C:plasma membrane"/>
    <property type="evidence" value="ECO:0007669"/>
    <property type="project" value="UniProtKB-SubCell"/>
</dbReference>
<evidence type="ECO:0000256" key="5">
    <source>
        <dbReference type="RuleBase" id="RU361209"/>
    </source>
</evidence>
<evidence type="ECO:0000256" key="1">
    <source>
        <dbReference type="ARBA" id="ARBA00004609"/>
    </source>
</evidence>
<evidence type="ECO:0000256" key="4">
    <source>
        <dbReference type="ARBA" id="ARBA00023180"/>
    </source>
</evidence>
<feature type="signal peptide" evidence="5">
    <location>
        <begin position="1"/>
        <end position="19"/>
    </location>
</feature>
<keyword evidence="3 5" id="KW-0732">Signal</keyword>
<evidence type="ECO:0000313" key="9">
    <source>
        <dbReference type="Proteomes" id="UP000799291"/>
    </source>
</evidence>
<feature type="region of interest" description="Disordered" evidence="6">
    <location>
        <begin position="479"/>
        <end position="567"/>
    </location>
</feature>
<dbReference type="EMBL" id="MU005594">
    <property type="protein sequence ID" value="KAF2680766.1"/>
    <property type="molecule type" value="Genomic_DNA"/>
</dbReference>
<dbReference type="Pfam" id="PF03198">
    <property type="entry name" value="Glyco_hydro_72"/>
    <property type="match status" value="1"/>
</dbReference>
<comment type="similarity">
    <text evidence="2 5">Belongs to the glycosyl hydrolase 72 family.</text>
</comment>
<dbReference type="OrthoDB" id="5372413at2759"/>
<dbReference type="AlphaFoldDB" id="A0A6G1IR96"/>
<evidence type="ECO:0000313" key="8">
    <source>
        <dbReference type="EMBL" id="KAF2680766.1"/>
    </source>
</evidence>
<keyword evidence="5" id="KW-0449">Lipoprotein</keyword>
<keyword evidence="5" id="KW-0808">Transferase</keyword>
<feature type="region of interest" description="Disordered" evidence="6">
    <location>
        <begin position="413"/>
        <end position="446"/>
    </location>
</feature>
<proteinExistence type="inferred from homology"/>
<comment type="subcellular location">
    <subcellularLocation>
        <location evidence="1 5">Cell membrane</location>
        <topology evidence="1 5">Lipid-anchor</topology>
        <topology evidence="1 5">GPI-anchor</topology>
    </subcellularLocation>
</comment>
<name>A0A6G1IR96_9PLEO</name>
<feature type="compositionally biased region" description="Polar residues" evidence="6">
    <location>
        <begin position="489"/>
        <end position="499"/>
    </location>
</feature>
<dbReference type="Gene3D" id="3.20.20.80">
    <property type="entry name" value="Glycosidases"/>
    <property type="match status" value="2"/>
</dbReference>
<reference evidence="8" key="1">
    <citation type="journal article" date="2020" name="Stud. Mycol.">
        <title>101 Dothideomycetes genomes: a test case for predicting lifestyles and emergence of pathogens.</title>
        <authorList>
            <person name="Haridas S."/>
            <person name="Albert R."/>
            <person name="Binder M."/>
            <person name="Bloem J."/>
            <person name="Labutti K."/>
            <person name="Salamov A."/>
            <person name="Andreopoulos B."/>
            <person name="Baker S."/>
            <person name="Barry K."/>
            <person name="Bills G."/>
            <person name="Bluhm B."/>
            <person name="Cannon C."/>
            <person name="Castanera R."/>
            <person name="Culley D."/>
            <person name="Daum C."/>
            <person name="Ezra D."/>
            <person name="Gonzalez J."/>
            <person name="Henrissat B."/>
            <person name="Kuo A."/>
            <person name="Liang C."/>
            <person name="Lipzen A."/>
            <person name="Lutzoni F."/>
            <person name="Magnuson J."/>
            <person name="Mondo S."/>
            <person name="Nolan M."/>
            <person name="Ohm R."/>
            <person name="Pangilinan J."/>
            <person name="Park H.-J."/>
            <person name="Ramirez L."/>
            <person name="Alfaro M."/>
            <person name="Sun H."/>
            <person name="Tritt A."/>
            <person name="Yoshinaga Y."/>
            <person name="Zwiers L.-H."/>
            <person name="Turgeon B."/>
            <person name="Goodwin S."/>
            <person name="Spatafora J."/>
            <person name="Crous P."/>
            <person name="Grigoriev I."/>
        </authorList>
    </citation>
    <scope>NUCLEOTIDE SEQUENCE</scope>
    <source>
        <strain evidence="8">CBS 122367</strain>
    </source>
</reference>
<keyword evidence="5" id="KW-0336">GPI-anchor</keyword>
<dbReference type="PANTHER" id="PTHR31468">
    <property type="entry name" value="1,3-BETA-GLUCANOSYLTRANSFERASE GAS1"/>
    <property type="match status" value="1"/>
</dbReference>
<dbReference type="GO" id="GO:0098552">
    <property type="term" value="C:side of membrane"/>
    <property type="evidence" value="ECO:0007669"/>
    <property type="project" value="UniProtKB-KW"/>
</dbReference>
<dbReference type="GO" id="GO:0071970">
    <property type="term" value="P:fungal-type cell wall (1-&gt;3)-beta-D-glucan biosynthetic process"/>
    <property type="evidence" value="ECO:0007669"/>
    <property type="project" value="TreeGrafter"/>
</dbReference>
<keyword evidence="8" id="KW-0378">Hydrolase</keyword>
<dbReference type="SUPFAM" id="SSF51445">
    <property type="entry name" value="(Trans)glycosidases"/>
    <property type="match status" value="1"/>
</dbReference>
<dbReference type="PANTHER" id="PTHR31468:SF4">
    <property type="entry name" value="1,3-BETA-GLUCANOSYLTRANSFERASE GAS3-RELATED"/>
    <property type="match status" value="1"/>
</dbReference>
<feature type="transmembrane region" description="Helical" evidence="7">
    <location>
        <begin position="451"/>
        <end position="473"/>
    </location>
</feature>
<keyword evidence="7" id="KW-0812">Transmembrane</keyword>
<dbReference type="GO" id="GO:0042124">
    <property type="term" value="F:1,3-beta-glucanosyltransferase activity"/>
    <property type="evidence" value="ECO:0007669"/>
    <property type="project" value="TreeGrafter"/>
</dbReference>
<keyword evidence="4" id="KW-0325">Glycoprotein</keyword>